<feature type="compositionally biased region" description="Acidic residues" evidence="9">
    <location>
        <begin position="1"/>
        <end position="25"/>
    </location>
</feature>
<evidence type="ECO:0000259" key="10">
    <source>
        <dbReference type="PROSITE" id="PS51038"/>
    </source>
</evidence>
<keyword evidence="6" id="KW-0238">DNA-binding</keyword>
<keyword evidence="4 8" id="KW-0808">Transferase</keyword>
<dbReference type="Pfam" id="PF25423">
    <property type="entry name" value="DUF7893"/>
    <property type="match status" value="1"/>
</dbReference>
<dbReference type="Gene3D" id="3.90.120.10">
    <property type="entry name" value="DNA Methylase, subunit A, domain 2"/>
    <property type="match status" value="1"/>
</dbReference>
<dbReference type="InterPro" id="IPR043151">
    <property type="entry name" value="BAH_sf"/>
</dbReference>
<dbReference type="InterPro" id="IPR001525">
    <property type="entry name" value="C5_MeTfrase"/>
</dbReference>
<dbReference type="PROSITE" id="PS51679">
    <property type="entry name" value="SAM_MT_C5"/>
    <property type="match status" value="1"/>
</dbReference>
<dbReference type="SUPFAM" id="SSF53335">
    <property type="entry name" value="S-adenosyl-L-methionine-dependent methyltransferases"/>
    <property type="match status" value="1"/>
</dbReference>
<dbReference type="GO" id="GO:0032259">
    <property type="term" value="P:methylation"/>
    <property type="evidence" value="ECO:0007669"/>
    <property type="project" value="UniProtKB-KW"/>
</dbReference>
<evidence type="ECO:0000256" key="9">
    <source>
        <dbReference type="SAM" id="MobiDB-lite"/>
    </source>
</evidence>
<evidence type="ECO:0000256" key="7">
    <source>
        <dbReference type="ARBA" id="ARBA00023242"/>
    </source>
</evidence>
<evidence type="ECO:0000256" key="6">
    <source>
        <dbReference type="ARBA" id="ARBA00023125"/>
    </source>
</evidence>
<dbReference type="PANTHER" id="PTHR10629:SF54">
    <property type="entry name" value="DNA METHYLTRANSFERASE DIM-2"/>
    <property type="match status" value="1"/>
</dbReference>
<comment type="subcellular location">
    <subcellularLocation>
        <location evidence="1">Nucleus</location>
    </subcellularLocation>
</comment>
<dbReference type="OrthoDB" id="5376140at2759"/>
<dbReference type="GO" id="GO:0003677">
    <property type="term" value="F:DNA binding"/>
    <property type="evidence" value="ECO:0007669"/>
    <property type="project" value="UniProtKB-KW"/>
</dbReference>
<proteinExistence type="inferred from homology"/>
<reference evidence="11 12" key="1">
    <citation type="submission" date="2018-05" db="EMBL/GenBank/DDBJ databases">
        <title>Draft genome sequence of Scytalidium lignicola DSM 105466, a ubiquitous saprotrophic fungus.</title>
        <authorList>
            <person name="Buettner E."/>
            <person name="Gebauer A.M."/>
            <person name="Hofrichter M."/>
            <person name="Liers C."/>
            <person name="Kellner H."/>
        </authorList>
    </citation>
    <scope>NUCLEOTIDE SEQUENCE [LARGE SCALE GENOMIC DNA]</scope>
    <source>
        <strain evidence="11 12">DSM 105466</strain>
    </source>
</reference>
<dbReference type="InterPro" id="IPR050390">
    <property type="entry name" value="C5-Methyltransferase"/>
</dbReference>
<dbReference type="AlphaFoldDB" id="A0A3E2HCH3"/>
<sequence>MTPGSDSDDDYDLPLPYEEDSDEEYSVPCPSSTYFTTPRSRSNDFVYAFSTYNEKTALKQLLQGANHIRSPVNGRDNLSSPEIELTDFVIYLPDDARHPFEFSGLQNLSTKKGHDTLLFDGVLKKDDSSYHVKAVPFGNCYIGNYGPKHHSVNGEISIQSVFSAKSNPKILYKLKSPAKEYKRYYEGFLWLADLTKHFIDFGQSTPAPISTNSFRVDFSRWLTETHGNSEEFNTWFQRYGRNDFRTAVATNISFLSKEAIRIDKRRFKSQPVFAELLHMTAIPEKKTSTTKTTVTQYVYDCFSHLPFGGHLKPLSMRQSVKRRWEKNLEERNFIDIPLQSTSSNLKRKSREDAPNILTDKQIKHIKIGDILAVITDGEDSLWKDEPSNWKEPDKCWYMYVQGICKGPDGKCSFDGIWLYRPSDTSCARMKYPFPNELFFSDHCTCETGPIPQDEVLRVESVDFHVSTSNELLFIRQAYIEGEKFETLTDRHKVCQHRSNNTHTIETYKVGQPVLAKPRDSIRLEAYEVVGYEQQALDSRIVILRRLLRRVEVEPNSSSRPNELVYSDQIERLSVGRVKGKCHIRFYAEDIVRNGFIPVPYNRDGTGNMFYISTRLDKSSGVTELQPIHNDQPQSLIQGFDPQASLERAPMRGLDLCHGSGNFGRGVAEGGAVINKYACDNSSVASHTYIINDPHPSETKMFLGSMDDLLAHAIQGHGINSKVIPQPGDIDHMTAGSPCKGFSLLNTHRSNEKGLKDQSLIASVAAHIDFYRPKYGLIENVLNMANKLYRRDEDVLSQLICAIVGLGYQLQVFVLDAWSCGSPQSRSRIFVSFAAPGLHPLDYPALSHSHPPNTTRRAVGVIANGQPFGHRRNIVTPFKFTSAGFATADLPDIGDGHPRHCTPFPDHVMAKSLTEREYVQINAIPTQPRGMSFGTAWDNGDGVMTEEERDLFPSSHTKHGSVRENVRKGSRAWGRVHPKKIFSTVVVQLNMEDARVGSCLHWDQLRYITIQEARRAQGFPDDEVLVGKPAQKMELIGNAVARQVALALGLATRFAYLHDASDSSESVVDSSSIVETMDNVSISSPEASQMEAVSTINSVLAGNKRRRGQEEIASADDVQGLKKARHSVSSMQSEVIIPLNSDERLSEPREIIDISSDSDNNSIETITSKQIDPYDYIDLTSDNDDW</sequence>
<feature type="domain" description="BAH" evidence="10">
    <location>
        <begin position="505"/>
        <end position="626"/>
    </location>
</feature>
<feature type="non-terminal residue" evidence="11">
    <location>
        <position position="1"/>
    </location>
</feature>
<dbReference type="STRING" id="5539.A0A3E2HCH3"/>
<evidence type="ECO:0000256" key="1">
    <source>
        <dbReference type="ARBA" id="ARBA00004123"/>
    </source>
</evidence>
<evidence type="ECO:0000256" key="4">
    <source>
        <dbReference type="ARBA" id="ARBA00022679"/>
    </source>
</evidence>
<accession>A0A3E2HCH3</accession>
<dbReference type="Gene3D" id="2.30.30.490">
    <property type="match status" value="2"/>
</dbReference>
<keyword evidence="7" id="KW-0539">Nucleus</keyword>
<comment type="similarity">
    <text evidence="8">Belongs to the class I-like SAM-binding methyltransferase superfamily. C5-methyltransferase family.</text>
</comment>
<keyword evidence="12" id="KW-1185">Reference proteome</keyword>
<dbReference type="GO" id="GO:0003682">
    <property type="term" value="F:chromatin binding"/>
    <property type="evidence" value="ECO:0007669"/>
    <property type="project" value="InterPro"/>
</dbReference>
<dbReference type="InterPro" id="IPR029063">
    <property type="entry name" value="SAM-dependent_MTases_sf"/>
</dbReference>
<dbReference type="EMBL" id="NCSJ02000090">
    <property type="protein sequence ID" value="RFU30843.1"/>
    <property type="molecule type" value="Genomic_DNA"/>
</dbReference>
<keyword evidence="5 8" id="KW-0949">S-adenosyl-L-methionine</keyword>
<dbReference type="InterPro" id="IPR001025">
    <property type="entry name" value="BAH_dom"/>
</dbReference>
<evidence type="ECO:0000256" key="3">
    <source>
        <dbReference type="ARBA" id="ARBA00022603"/>
    </source>
</evidence>
<organism evidence="11 12">
    <name type="scientific">Scytalidium lignicola</name>
    <name type="common">Hyphomycete</name>
    <dbReference type="NCBI Taxonomy" id="5539"/>
    <lineage>
        <taxon>Eukaryota</taxon>
        <taxon>Fungi</taxon>
        <taxon>Dikarya</taxon>
        <taxon>Ascomycota</taxon>
        <taxon>Pezizomycotina</taxon>
        <taxon>Leotiomycetes</taxon>
        <taxon>Leotiomycetes incertae sedis</taxon>
        <taxon>Scytalidium</taxon>
    </lineage>
</organism>
<dbReference type="GO" id="GO:0005634">
    <property type="term" value="C:nucleus"/>
    <property type="evidence" value="ECO:0007669"/>
    <property type="project" value="UniProtKB-SubCell"/>
</dbReference>
<evidence type="ECO:0000313" key="12">
    <source>
        <dbReference type="Proteomes" id="UP000258309"/>
    </source>
</evidence>
<dbReference type="GO" id="GO:0003886">
    <property type="term" value="F:DNA (cytosine-5-)-methyltransferase activity"/>
    <property type="evidence" value="ECO:0007669"/>
    <property type="project" value="UniProtKB-EC"/>
</dbReference>
<dbReference type="EC" id="2.1.1.37" evidence="2"/>
<evidence type="ECO:0000313" key="11">
    <source>
        <dbReference type="EMBL" id="RFU30843.1"/>
    </source>
</evidence>
<dbReference type="Proteomes" id="UP000258309">
    <property type="component" value="Unassembled WGS sequence"/>
</dbReference>
<dbReference type="PRINTS" id="PR00105">
    <property type="entry name" value="C5METTRFRASE"/>
</dbReference>
<feature type="active site" evidence="8">
    <location>
        <position position="738"/>
    </location>
</feature>
<dbReference type="PROSITE" id="PS51038">
    <property type="entry name" value="BAH"/>
    <property type="match status" value="1"/>
</dbReference>
<gene>
    <name evidence="11" type="ORF">B7463_g5480</name>
</gene>
<keyword evidence="3 8" id="KW-0489">Methyltransferase</keyword>
<dbReference type="Gene3D" id="3.40.50.150">
    <property type="entry name" value="Vaccinia Virus protein VP39"/>
    <property type="match status" value="1"/>
</dbReference>
<dbReference type="InterPro" id="IPR057215">
    <property type="entry name" value="DUF7893"/>
</dbReference>
<dbReference type="PANTHER" id="PTHR10629">
    <property type="entry name" value="CYTOSINE-SPECIFIC METHYLTRANSFERASE"/>
    <property type="match status" value="1"/>
</dbReference>
<evidence type="ECO:0000256" key="5">
    <source>
        <dbReference type="ARBA" id="ARBA00022691"/>
    </source>
</evidence>
<name>A0A3E2HCH3_SCYLI</name>
<evidence type="ECO:0000256" key="8">
    <source>
        <dbReference type="PROSITE-ProRule" id="PRU01016"/>
    </source>
</evidence>
<dbReference type="GO" id="GO:0044027">
    <property type="term" value="P:negative regulation of gene expression via chromosomal CpG island methylation"/>
    <property type="evidence" value="ECO:0007669"/>
    <property type="project" value="TreeGrafter"/>
</dbReference>
<comment type="caution">
    <text evidence="11">The sequence shown here is derived from an EMBL/GenBank/DDBJ whole genome shotgun (WGS) entry which is preliminary data.</text>
</comment>
<feature type="non-terminal residue" evidence="11">
    <location>
        <position position="1185"/>
    </location>
</feature>
<dbReference type="Pfam" id="PF00145">
    <property type="entry name" value="DNA_methylase"/>
    <property type="match status" value="1"/>
</dbReference>
<dbReference type="OMA" id="TFDVIWY"/>
<protein>
    <recommendedName>
        <fullName evidence="2">DNA (cytosine-5-)-methyltransferase</fullName>
        <ecNumber evidence="2">2.1.1.37</ecNumber>
    </recommendedName>
</protein>
<evidence type="ECO:0000256" key="2">
    <source>
        <dbReference type="ARBA" id="ARBA00011975"/>
    </source>
</evidence>
<feature type="region of interest" description="Disordered" evidence="9">
    <location>
        <begin position="1"/>
        <end position="29"/>
    </location>
</feature>